<dbReference type="Pfam" id="PF02321">
    <property type="entry name" value="OEP"/>
    <property type="match status" value="1"/>
</dbReference>
<gene>
    <name evidence="2" type="ORF">WG929_08515</name>
</gene>
<keyword evidence="3" id="KW-1185">Reference proteome</keyword>
<accession>A0ABW8NHL3</accession>
<dbReference type="InterPro" id="IPR010131">
    <property type="entry name" value="MdtP/NodT-like"/>
</dbReference>
<organism evidence="2 3">
    <name type="scientific">Oceanobacter antarcticus</name>
    <dbReference type="NCBI Taxonomy" id="3133425"/>
    <lineage>
        <taxon>Bacteria</taxon>
        <taxon>Pseudomonadati</taxon>
        <taxon>Pseudomonadota</taxon>
        <taxon>Gammaproteobacteria</taxon>
        <taxon>Oceanospirillales</taxon>
        <taxon>Oceanospirillaceae</taxon>
        <taxon>Oceanobacter</taxon>
    </lineage>
</organism>
<name>A0ABW8NHL3_9GAMM</name>
<dbReference type="PANTHER" id="PTHR30203">
    <property type="entry name" value="OUTER MEMBRANE CATION EFFLUX PROTEIN"/>
    <property type="match status" value="1"/>
</dbReference>
<evidence type="ECO:0000256" key="1">
    <source>
        <dbReference type="ARBA" id="ARBA00007613"/>
    </source>
</evidence>
<dbReference type="PANTHER" id="PTHR30203:SF32">
    <property type="entry name" value="CATION EFFLUX SYSTEM PROTEIN CUSC"/>
    <property type="match status" value="1"/>
</dbReference>
<dbReference type="Gene3D" id="1.20.1600.10">
    <property type="entry name" value="Outer membrane efflux proteins (OEP)"/>
    <property type="match status" value="2"/>
</dbReference>
<protein>
    <submittedName>
        <fullName evidence="2">TolC family protein</fullName>
    </submittedName>
</protein>
<evidence type="ECO:0000313" key="2">
    <source>
        <dbReference type="EMBL" id="MFK4752449.1"/>
    </source>
</evidence>
<comment type="similarity">
    <text evidence="1">Belongs to the outer membrane factor (OMF) (TC 1.B.17) family.</text>
</comment>
<sequence>MSPEAYGDSNLAGNSTVERTRVADLPWQTFIQDERLRNVIQLALDNNRDLRATLADLFGDGATTIWSIAPSLLLPIFTAGGTDADVEYAKAGQQKSLATYEYTLQTTFREVADVLARRGTLQNQLNAETDWENFAQRSYDLSMARYKLGVDSFQDSLTSQRTLYRARQSLIATRMTDLSNRINLYRVLGGGLAAETKTTAATAVVTQ</sequence>
<dbReference type="Proteomes" id="UP001620597">
    <property type="component" value="Unassembled WGS sequence"/>
</dbReference>
<comment type="caution">
    <text evidence="2">The sequence shown here is derived from an EMBL/GenBank/DDBJ whole genome shotgun (WGS) entry which is preliminary data.</text>
</comment>
<dbReference type="Gene3D" id="2.20.200.10">
    <property type="entry name" value="Outer membrane efflux proteins (OEP)"/>
    <property type="match status" value="1"/>
</dbReference>
<dbReference type="EMBL" id="JBBKTX010000008">
    <property type="protein sequence ID" value="MFK4752449.1"/>
    <property type="molecule type" value="Genomic_DNA"/>
</dbReference>
<dbReference type="SUPFAM" id="SSF56954">
    <property type="entry name" value="Outer membrane efflux proteins (OEP)"/>
    <property type="match status" value="1"/>
</dbReference>
<evidence type="ECO:0000313" key="3">
    <source>
        <dbReference type="Proteomes" id="UP001620597"/>
    </source>
</evidence>
<dbReference type="InterPro" id="IPR003423">
    <property type="entry name" value="OMP_efflux"/>
</dbReference>
<proteinExistence type="inferred from homology"/>
<dbReference type="RefSeq" id="WP_416205722.1">
    <property type="nucleotide sequence ID" value="NZ_JBBKTX010000008.1"/>
</dbReference>
<reference evidence="2 3" key="1">
    <citation type="submission" date="2024-03" db="EMBL/GenBank/DDBJ databases">
        <title>High-quality draft genome sequence of Oceanobacter sp. wDCs-4.</title>
        <authorList>
            <person name="Dong C."/>
        </authorList>
    </citation>
    <scope>NUCLEOTIDE SEQUENCE [LARGE SCALE GENOMIC DNA]</scope>
    <source>
        <strain evidence="3">wDCs-4</strain>
    </source>
</reference>